<dbReference type="RefSeq" id="WP_284076962.1">
    <property type="nucleotide sequence ID" value="NZ_JAVLSM010000007.1"/>
</dbReference>
<dbReference type="AlphaFoldDB" id="A0AAE4G7Y2"/>
<proteinExistence type="predicted"/>
<name>A0AAE4G7Y2_9BURK</name>
<comment type="caution">
    <text evidence="1">The sequence shown here is derived from an EMBL/GenBank/DDBJ whole genome shotgun (WGS) entry which is preliminary data.</text>
</comment>
<reference evidence="1" key="1">
    <citation type="submission" date="2023-02" db="EMBL/GenBank/DDBJ databases">
        <title>Description of Herbaspirillum huttiense subsp. nephrolepsisexaltata and Herbaspirillum huttiense subsp. lycopersicon.</title>
        <authorList>
            <person name="Poudel M."/>
            <person name="Sharma A."/>
            <person name="Goss E."/>
            <person name="Tapia J.H."/>
            <person name="Harmon C.M."/>
            <person name="Jones J.B."/>
        </authorList>
    </citation>
    <scope>NUCLEOTIDE SEQUENCE</scope>
    <source>
        <strain evidence="1">NC40101</strain>
    </source>
</reference>
<gene>
    <name evidence="1" type="ORF">RJN63_11685</name>
</gene>
<accession>A0AAE4G7Y2</accession>
<sequence length="159" mass="17337">MAKAKAAESKCEDQVDSVRQKSLPSFAEFREAVKHVLTHDHGMPPLCADELLDGDPEFVERYRQKTGQYNDDGQGAIVLAAHGLRFEAPSGLKWVALKKGQRVADEDDVVMRAEGSLGKYLDRLVEIGLHGADRSAVAASMLSKGIESVFPLIMTAAKK</sequence>
<organism evidence="1">
    <name type="scientific">Herbaspirillum huttiense subsp. nephrolepidis</name>
    <dbReference type="NCBI Taxonomy" id="3075126"/>
    <lineage>
        <taxon>Bacteria</taxon>
        <taxon>Pseudomonadati</taxon>
        <taxon>Pseudomonadota</taxon>
        <taxon>Betaproteobacteria</taxon>
        <taxon>Burkholderiales</taxon>
        <taxon>Oxalobacteraceae</taxon>
        <taxon>Herbaspirillum</taxon>
    </lineage>
</organism>
<protein>
    <submittedName>
        <fullName evidence="1">Uncharacterized protein</fullName>
    </submittedName>
</protein>
<evidence type="ECO:0000313" key="1">
    <source>
        <dbReference type="EMBL" id="MDT0337493.1"/>
    </source>
</evidence>
<dbReference type="EMBL" id="JAVRAA010000005">
    <property type="protein sequence ID" value="MDT0337493.1"/>
    <property type="molecule type" value="Genomic_DNA"/>
</dbReference>